<dbReference type="Gene3D" id="1.10.10.60">
    <property type="entry name" value="Homeodomain-like"/>
    <property type="match status" value="1"/>
</dbReference>
<name>A0A846XCT5_9NOCA</name>
<keyword evidence="3" id="KW-0804">Transcription</keyword>
<dbReference type="InterPro" id="IPR009057">
    <property type="entry name" value="Homeodomain-like_sf"/>
</dbReference>
<dbReference type="GO" id="GO:0003700">
    <property type="term" value="F:DNA-binding transcription factor activity"/>
    <property type="evidence" value="ECO:0007669"/>
    <property type="project" value="TreeGrafter"/>
</dbReference>
<dbReference type="PANTHER" id="PTHR30055">
    <property type="entry name" value="HTH-TYPE TRANSCRIPTIONAL REGULATOR RUTR"/>
    <property type="match status" value="1"/>
</dbReference>
<evidence type="ECO:0000256" key="1">
    <source>
        <dbReference type="ARBA" id="ARBA00023015"/>
    </source>
</evidence>
<dbReference type="PANTHER" id="PTHR30055:SF234">
    <property type="entry name" value="HTH-TYPE TRANSCRIPTIONAL REGULATOR BETI"/>
    <property type="match status" value="1"/>
</dbReference>
<dbReference type="EMBL" id="JAAXOO010000003">
    <property type="protein sequence ID" value="NKY34181.1"/>
    <property type="molecule type" value="Genomic_DNA"/>
</dbReference>
<keyword evidence="7" id="KW-1185">Reference proteome</keyword>
<feature type="DNA-binding region" description="H-T-H motif" evidence="4">
    <location>
        <begin position="36"/>
        <end position="55"/>
    </location>
</feature>
<dbReference type="PROSITE" id="PS01081">
    <property type="entry name" value="HTH_TETR_1"/>
    <property type="match status" value="1"/>
</dbReference>
<dbReference type="RefSeq" id="WP_068043277.1">
    <property type="nucleotide sequence ID" value="NZ_JAAXOO010000003.1"/>
</dbReference>
<dbReference type="PROSITE" id="PS50977">
    <property type="entry name" value="HTH_TETR_2"/>
    <property type="match status" value="1"/>
</dbReference>
<dbReference type="Proteomes" id="UP000565715">
    <property type="component" value="Unassembled WGS sequence"/>
</dbReference>
<dbReference type="PRINTS" id="PR00455">
    <property type="entry name" value="HTHTETR"/>
</dbReference>
<dbReference type="Pfam" id="PF00440">
    <property type="entry name" value="TetR_N"/>
    <property type="match status" value="1"/>
</dbReference>
<organism evidence="6 7">
    <name type="scientific">Nocardia speluncae</name>
    <dbReference type="NCBI Taxonomy" id="419477"/>
    <lineage>
        <taxon>Bacteria</taxon>
        <taxon>Bacillati</taxon>
        <taxon>Actinomycetota</taxon>
        <taxon>Actinomycetes</taxon>
        <taxon>Mycobacteriales</taxon>
        <taxon>Nocardiaceae</taxon>
        <taxon>Nocardia</taxon>
    </lineage>
</organism>
<keyword evidence="2 4" id="KW-0238">DNA-binding</keyword>
<reference evidence="6 7" key="1">
    <citation type="submission" date="2020-04" db="EMBL/GenBank/DDBJ databases">
        <title>MicrobeNet Type strains.</title>
        <authorList>
            <person name="Nicholson A.C."/>
        </authorList>
    </citation>
    <scope>NUCLEOTIDE SEQUENCE [LARGE SCALE GENOMIC DNA]</scope>
    <source>
        <strain evidence="6 7">DSM 45078</strain>
    </source>
</reference>
<feature type="domain" description="HTH tetR-type" evidence="5">
    <location>
        <begin position="13"/>
        <end position="73"/>
    </location>
</feature>
<evidence type="ECO:0000256" key="4">
    <source>
        <dbReference type="PROSITE-ProRule" id="PRU00335"/>
    </source>
</evidence>
<evidence type="ECO:0000256" key="2">
    <source>
        <dbReference type="ARBA" id="ARBA00023125"/>
    </source>
</evidence>
<accession>A0A846XCT5</accession>
<dbReference type="InterPro" id="IPR001647">
    <property type="entry name" value="HTH_TetR"/>
</dbReference>
<dbReference type="GO" id="GO:0000976">
    <property type="term" value="F:transcription cis-regulatory region binding"/>
    <property type="evidence" value="ECO:0007669"/>
    <property type="project" value="TreeGrafter"/>
</dbReference>
<evidence type="ECO:0000313" key="6">
    <source>
        <dbReference type="EMBL" id="NKY34181.1"/>
    </source>
</evidence>
<dbReference type="InterPro" id="IPR050109">
    <property type="entry name" value="HTH-type_TetR-like_transc_reg"/>
</dbReference>
<keyword evidence="1" id="KW-0805">Transcription regulation</keyword>
<dbReference type="Gene3D" id="1.10.357.10">
    <property type="entry name" value="Tetracycline Repressor, domain 2"/>
    <property type="match status" value="1"/>
</dbReference>
<evidence type="ECO:0000256" key="3">
    <source>
        <dbReference type="ARBA" id="ARBA00023163"/>
    </source>
</evidence>
<proteinExistence type="predicted"/>
<gene>
    <name evidence="6" type="ORF">HGA13_13980</name>
</gene>
<comment type="caution">
    <text evidence="6">The sequence shown here is derived from an EMBL/GenBank/DDBJ whole genome shotgun (WGS) entry which is preliminary data.</text>
</comment>
<evidence type="ECO:0000313" key="7">
    <source>
        <dbReference type="Proteomes" id="UP000565715"/>
    </source>
</evidence>
<dbReference type="AlphaFoldDB" id="A0A846XCT5"/>
<dbReference type="SUPFAM" id="SSF46689">
    <property type="entry name" value="Homeodomain-like"/>
    <property type="match status" value="1"/>
</dbReference>
<sequence length="208" mass="21800">MGNEPGRRDRKKKQTRAALISAANRLFAERGFDRVTVAEIAEAADVSSRTFFLHFATKEDVLLGDARLRSEIGIATIEACADTESPRTALAGAAAAMIESAVPKETSILLGARARLFSESEHARARLMQRLLAGQDELTAALRRAYPGLGDIEAGALVGAVIGGATFAVGSAVLSIVDKGGDDEQIREAVGLALQIALATPGEVSQEA</sequence>
<evidence type="ECO:0000259" key="5">
    <source>
        <dbReference type="PROSITE" id="PS50977"/>
    </source>
</evidence>
<protein>
    <submittedName>
        <fullName evidence="6">TetR family transcriptional regulator</fullName>
    </submittedName>
</protein>
<dbReference type="InterPro" id="IPR023772">
    <property type="entry name" value="DNA-bd_HTH_TetR-type_CS"/>
</dbReference>